<feature type="chain" id="PRO_5035003408" description="Alpha/beta-hydrolase" evidence="3">
    <location>
        <begin position="26"/>
        <end position="567"/>
    </location>
</feature>
<dbReference type="OrthoDB" id="425534at2759"/>
<evidence type="ECO:0000313" key="6">
    <source>
        <dbReference type="EMBL" id="KAG4414649.1"/>
    </source>
</evidence>
<keyword evidence="7" id="KW-1185">Reference proteome</keyword>
<evidence type="ECO:0000313" key="7">
    <source>
        <dbReference type="Proteomes" id="UP000664132"/>
    </source>
</evidence>
<dbReference type="InterPro" id="IPR029058">
    <property type="entry name" value="AB_hydrolase_fold"/>
</dbReference>
<dbReference type="InterPro" id="IPR051601">
    <property type="entry name" value="Serine_prot/Carboxylest_S33"/>
</dbReference>
<organism evidence="6 7">
    <name type="scientific">Cadophora malorum</name>
    <dbReference type="NCBI Taxonomy" id="108018"/>
    <lineage>
        <taxon>Eukaryota</taxon>
        <taxon>Fungi</taxon>
        <taxon>Dikarya</taxon>
        <taxon>Ascomycota</taxon>
        <taxon>Pezizomycotina</taxon>
        <taxon>Leotiomycetes</taxon>
        <taxon>Helotiales</taxon>
        <taxon>Ploettnerulaceae</taxon>
        <taxon>Cadophora</taxon>
    </lineage>
</organism>
<dbReference type="SUPFAM" id="SSF53474">
    <property type="entry name" value="alpha/beta-Hydrolases"/>
    <property type="match status" value="1"/>
</dbReference>
<reference evidence="6" key="1">
    <citation type="submission" date="2021-02" db="EMBL/GenBank/DDBJ databases">
        <title>Genome sequence Cadophora malorum strain M34.</title>
        <authorList>
            <person name="Stefanovic E."/>
            <person name="Vu D."/>
            <person name="Scully C."/>
            <person name="Dijksterhuis J."/>
            <person name="Roader J."/>
            <person name="Houbraken J."/>
        </authorList>
    </citation>
    <scope>NUCLEOTIDE SEQUENCE</scope>
    <source>
        <strain evidence="6">M34</strain>
    </source>
</reference>
<evidence type="ECO:0000256" key="2">
    <source>
        <dbReference type="ARBA" id="ARBA00022801"/>
    </source>
</evidence>
<dbReference type="Pfam" id="PF00561">
    <property type="entry name" value="Abhydrolase_1"/>
    <property type="match status" value="1"/>
</dbReference>
<dbReference type="PANTHER" id="PTHR43248:SF22">
    <property type="entry name" value="AB HYDROLASE-1 DOMAIN-CONTAINING PROTEIN"/>
    <property type="match status" value="1"/>
</dbReference>
<feature type="signal peptide" evidence="3">
    <location>
        <begin position="1"/>
        <end position="25"/>
    </location>
</feature>
<comment type="caution">
    <text evidence="6">The sequence shown here is derived from an EMBL/GenBank/DDBJ whole genome shotgun (WGS) entry which is preliminary data.</text>
</comment>
<dbReference type="InterPro" id="IPR000073">
    <property type="entry name" value="AB_hydrolase_1"/>
</dbReference>
<dbReference type="EMBL" id="JAFJYH010000255">
    <property type="protein sequence ID" value="KAG4414649.1"/>
    <property type="molecule type" value="Genomic_DNA"/>
</dbReference>
<dbReference type="InterPro" id="IPR013595">
    <property type="entry name" value="Pept_S33_TAP-like_C"/>
</dbReference>
<evidence type="ECO:0000259" key="4">
    <source>
        <dbReference type="Pfam" id="PF00561"/>
    </source>
</evidence>
<dbReference type="AlphaFoldDB" id="A0A8H7T3Q3"/>
<dbReference type="Pfam" id="PF08386">
    <property type="entry name" value="Abhydrolase_4"/>
    <property type="match status" value="1"/>
</dbReference>
<evidence type="ECO:0008006" key="8">
    <source>
        <dbReference type="Google" id="ProtNLM"/>
    </source>
</evidence>
<dbReference type="Gene3D" id="3.40.50.1820">
    <property type="entry name" value="alpha/beta hydrolase"/>
    <property type="match status" value="1"/>
</dbReference>
<gene>
    <name evidence="6" type="ORF">IFR04_012220</name>
</gene>
<dbReference type="GO" id="GO:0016787">
    <property type="term" value="F:hydrolase activity"/>
    <property type="evidence" value="ECO:0007669"/>
    <property type="project" value="UniProtKB-KW"/>
</dbReference>
<accession>A0A8H7T3Q3</accession>
<evidence type="ECO:0000256" key="1">
    <source>
        <dbReference type="ARBA" id="ARBA00010088"/>
    </source>
</evidence>
<feature type="domain" description="AB hydrolase-1" evidence="4">
    <location>
        <begin position="72"/>
        <end position="243"/>
    </location>
</feature>
<keyword evidence="2" id="KW-0378">Hydrolase</keyword>
<evidence type="ECO:0000259" key="5">
    <source>
        <dbReference type="Pfam" id="PF08386"/>
    </source>
</evidence>
<dbReference type="Proteomes" id="UP000664132">
    <property type="component" value="Unassembled WGS sequence"/>
</dbReference>
<proteinExistence type="inferred from homology"/>
<comment type="similarity">
    <text evidence="1">Belongs to the peptidase S33 family.</text>
</comment>
<sequence>MVKSFTLATLFVSPVVIAAIPLAWSSCGTNLECSTLVVPLDYAPSSTSNANASIALVRYNSTVSSSQRLGSLLVNPGGPGASGLSFVNAGAGAAISTLTGGLYDIIGWDPRGVGESSPLLQCFPNASAEYNFSEKLPGSPNLWLGMFSNSSYDDEVMSRITDFDNAVAGLADACVSQNSDALYTSSAAYVARDMAAILDAVDGPDAKLNFWGFSYGTIFLAEFIQAFPTRVGRVVADGVVDPETNSLTYESQLPVDQASVRDALNDFIAMCEGAGPDCALSVPPVGVSSSLKQRIDELFEALFLNPIDYFGTAISVDSFNVFLWSFMRVPVTWSLVAKIIQGLEVRNATLLVDLVSSQGTSAPVDQAAPGVGTQSVYPLNCIDNAPSSRITIQEVVELTKSISLQEDTPLLSAGLTPISFCRNFPDKRPLLPVAGISSLSNTDSVLSALNTTVLIINPDHDSTTPLVSAKKLRSLLPKSSKLAIRGGPGHTTISLASLSLSRTVHDFFASGTVPEDGYYHNADQDVFPNGSGGSIVAAAAFNGTYTEEESTLLSATYAVLLSFLAIA</sequence>
<dbReference type="PROSITE" id="PS51257">
    <property type="entry name" value="PROKAR_LIPOPROTEIN"/>
    <property type="match status" value="1"/>
</dbReference>
<feature type="domain" description="Peptidase S33 tripeptidyl aminopeptidase-like C-terminal" evidence="5">
    <location>
        <begin position="447"/>
        <end position="517"/>
    </location>
</feature>
<protein>
    <recommendedName>
        <fullName evidence="8">Alpha/beta-hydrolase</fullName>
    </recommendedName>
</protein>
<evidence type="ECO:0000256" key="3">
    <source>
        <dbReference type="SAM" id="SignalP"/>
    </source>
</evidence>
<keyword evidence="3" id="KW-0732">Signal</keyword>
<name>A0A8H7T3Q3_9HELO</name>
<dbReference type="PANTHER" id="PTHR43248">
    <property type="entry name" value="2-SUCCINYL-6-HYDROXY-2,4-CYCLOHEXADIENE-1-CARBOXYLATE SYNTHASE"/>
    <property type="match status" value="1"/>
</dbReference>